<dbReference type="EMBL" id="RAZS01000005">
    <property type="protein sequence ID" value="RKN18979.1"/>
    <property type="molecule type" value="Genomic_DNA"/>
</dbReference>
<sequence>MTLTLAPMTDEELAPRLGALHRSYAEELTRHRAVPAAEALDRAVVQTGSLLPAGAATEKVLLRVARVGDVQVGWIWVTLPGAAGASDALAGSGRAWIHNIEVDPEQRGRGYARRMIQLIEAELAALGVTELGLNVFGTNSVAIGLYESLGFHVTAQQMAKRLDPGAA</sequence>
<dbReference type="PROSITE" id="PS51186">
    <property type="entry name" value="GNAT"/>
    <property type="match status" value="1"/>
</dbReference>
<keyword evidence="2" id="KW-0012">Acyltransferase</keyword>
<dbReference type="CDD" id="cd04301">
    <property type="entry name" value="NAT_SF"/>
    <property type="match status" value="1"/>
</dbReference>
<dbReference type="InterPro" id="IPR016181">
    <property type="entry name" value="Acyl_CoA_acyltransferase"/>
</dbReference>
<dbReference type="PANTHER" id="PTHR43420:SF44">
    <property type="entry name" value="ACETYLTRANSFERASE YPEA"/>
    <property type="match status" value="1"/>
</dbReference>
<evidence type="ECO:0000313" key="6">
    <source>
        <dbReference type="Proteomes" id="UP000271548"/>
    </source>
</evidence>
<dbReference type="Gene3D" id="3.40.630.30">
    <property type="match status" value="1"/>
</dbReference>
<evidence type="ECO:0000256" key="2">
    <source>
        <dbReference type="ARBA" id="ARBA00023315"/>
    </source>
</evidence>
<dbReference type="EMBL" id="RAZT01000003">
    <property type="protein sequence ID" value="RKN34793.1"/>
    <property type="molecule type" value="Genomic_DNA"/>
</dbReference>
<reference evidence="6 7" key="1">
    <citation type="submission" date="2018-09" db="EMBL/GenBank/DDBJ databases">
        <title>Micromonospora sp. nov. MS1-9, isolated from a root of Musa sp.</title>
        <authorList>
            <person name="Kuncharoen N."/>
            <person name="Kudo T."/>
            <person name="Ohkuma M."/>
            <person name="Yuki M."/>
            <person name="Tanasupawat S."/>
        </authorList>
    </citation>
    <scope>NUCLEOTIDE SEQUENCE [LARGE SCALE GENOMIC DNA]</scope>
    <source>
        <strain evidence="5 7">MS1-9</strain>
        <strain evidence="4 6">NGC1-4</strain>
    </source>
</reference>
<keyword evidence="6" id="KW-1185">Reference proteome</keyword>
<name>A0A3A9YD39_9ACTN</name>
<dbReference type="Proteomes" id="UP000271548">
    <property type="component" value="Unassembled WGS sequence"/>
</dbReference>
<evidence type="ECO:0000259" key="3">
    <source>
        <dbReference type="PROSITE" id="PS51186"/>
    </source>
</evidence>
<dbReference type="OrthoDB" id="3381976at2"/>
<organism evidence="5 7">
    <name type="scientific">Micromonospora musae</name>
    <dbReference type="NCBI Taxonomy" id="1894970"/>
    <lineage>
        <taxon>Bacteria</taxon>
        <taxon>Bacillati</taxon>
        <taxon>Actinomycetota</taxon>
        <taxon>Actinomycetes</taxon>
        <taxon>Micromonosporales</taxon>
        <taxon>Micromonosporaceae</taxon>
        <taxon>Micromonospora</taxon>
    </lineage>
</organism>
<dbReference type="GO" id="GO:0016747">
    <property type="term" value="F:acyltransferase activity, transferring groups other than amino-acyl groups"/>
    <property type="evidence" value="ECO:0007669"/>
    <property type="project" value="InterPro"/>
</dbReference>
<dbReference type="Proteomes" id="UP000275865">
    <property type="component" value="Unassembled WGS sequence"/>
</dbReference>
<protein>
    <submittedName>
        <fullName evidence="5">GNAT family N-acetyltransferase</fullName>
    </submittedName>
</protein>
<dbReference type="RefSeq" id="WP_120678497.1">
    <property type="nucleotide sequence ID" value="NZ_RAZS01000005.1"/>
</dbReference>
<dbReference type="Pfam" id="PF00583">
    <property type="entry name" value="Acetyltransf_1"/>
    <property type="match status" value="1"/>
</dbReference>
<evidence type="ECO:0000313" key="4">
    <source>
        <dbReference type="EMBL" id="RKN18979.1"/>
    </source>
</evidence>
<evidence type="ECO:0000313" key="7">
    <source>
        <dbReference type="Proteomes" id="UP000275865"/>
    </source>
</evidence>
<proteinExistence type="predicted"/>
<gene>
    <name evidence="5" type="ORF">D7044_08300</name>
    <name evidence="4" type="ORF">D7147_16395</name>
</gene>
<evidence type="ECO:0000313" key="5">
    <source>
        <dbReference type="EMBL" id="RKN34793.1"/>
    </source>
</evidence>
<evidence type="ECO:0000256" key="1">
    <source>
        <dbReference type="ARBA" id="ARBA00022679"/>
    </source>
</evidence>
<dbReference type="PANTHER" id="PTHR43420">
    <property type="entry name" value="ACETYLTRANSFERASE"/>
    <property type="match status" value="1"/>
</dbReference>
<dbReference type="InterPro" id="IPR050680">
    <property type="entry name" value="YpeA/RimI_acetyltransf"/>
</dbReference>
<accession>A0A3A9YD39</accession>
<dbReference type="AlphaFoldDB" id="A0A3A9YD39"/>
<keyword evidence="1 5" id="KW-0808">Transferase</keyword>
<dbReference type="InterPro" id="IPR000182">
    <property type="entry name" value="GNAT_dom"/>
</dbReference>
<dbReference type="SUPFAM" id="SSF55729">
    <property type="entry name" value="Acyl-CoA N-acyltransferases (Nat)"/>
    <property type="match status" value="1"/>
</dbReference>
<feature type="domain" description="N-acetyltransferase" evidence="3">
    <location>
        <begin position="3"/>
        <end position="167"/>
    </location>
</feature>
<comment type="caution">
    <text evidence="5">The sequence shown here is derived from an EMBL/GenBank/DDBJ whole genome shotgun (WGS) entry which is preliminary data.</text>
</comment>